<protein>
    <submittedName>
        <fullName evidence="2">Uncharacterized protein</fullName>
    </submittedName>
</protein>
<reference evidence="2 3" key="1">
    <citation type="submission" date="2018-04" db="EMBL/GenBank/DDBJ databases">
        <title>Genomic Encyclopedia of Type Strains, Phase IV (KMG-IV): sequencing the most valuable type-strain genomes for metagenomic binning, comparative biology and taxonomic classification.</title>
        <authorList>
            <person name="Goeker M."/>
        </authorList>
    </citation>
    <scope>NUCLEOTIDE SEQUENCE [LARGE SCALE GENOMIC DNA]</scope>
    <source>
        <strain evidence="2 3">DSM 28688</strain>
    </source>
</reference>
<dbReference type="RefSeq" id="WP_116918716.1">
    <property type="nucleotide sequence ID" value="NZ_QEKQ01000003.1"/>
</dbReference>
<comment type="caution">
    <text evidence="2">The sequence shown here is derived from an EMBL/GenBank/DDBJ whole genome shotgun (WGS) entry which is preliminary data.</text>
</comment>
<dbReference type="Proteomes" id="UP000245887">
    <property type="component" value="Unassembled WGS sequence"/>
</dbReference>
<evidence type="ECO:0000313" key="3">
    <source>
        <dbReference type="Proteomes" id="UP000245887"/>
    </source>
</evidence>
<dbReference type="Gene3D" id="3.30.450.20">
    <property type="entry name" value="PAS domain"/>
    <property type="match status" value="1"/>
</dbReference>
<dbReference type="AlphaFoldDB" id="A0A2U1CY96"/>
<sequence>MISDTSGGTRGADFNPLHQSGGACWSHRDYFRRALEHPDRVCASRPYVGLPDAVRTVTFATRIPAGPVFCVDMHPDEVFEGQLNLPDLLPPAWD</sequence>
<dbReference type="InterPro" id="IPR029151">
    <property type="entry name" value="Sensor-like_sf"/>
</dbReference>
<feature type="region of interest" description="Disordered" evidence="1">
    <location>
        <begin position="1"/>
        <end position="23"/>
    </location>
</feature>
<accession>A0A2U1CY96</accession>
<name>A0A2U1CY96_9GAMM</name>
<dbReference type="SUPFAM" id="SSF103190">
    <property type="entry name" value="Sensory domain-like"/>
    <property type="match status" value="1"/>
</dbReference>
<gene>
    <name evidence="2" type="ORF">C8D92_103161</name>
</gene>
<organism evidence="2 3">
    <name type="scientific">Tamilnaduibacter salinus</name>
    <dbReference type="NCBI Taxonomy" id="1484056"/>
    <lineage>
        <taxon>Bacteria</taxon>
        <taxon>Pseudomonadati</taxon>
        <taxon>Pseudomonadota</taxon>
        <taxon>Gammaproteobacteria</taxon>
        <taxon>Pseudomonadales</taxon>
        <taxon>Marinobacteraceae</taxon>
        <taxon>Tamilnaduibacter</taxon>
    </lineage>
</organism>
<evidence type="ECO:0000256" key="1">
    <source>
        <dbReference type="SAM" id="MobiDB-lite"/>
    </source>
</evidence>
<proteinExistence type="predicted"/>
<dbReference type="EMBL" id="QEKQ01000003">
    <property type="protein sequence ID" value="PVY77475.1"/>
    <property type="molecule type" value="Genomic_DNA"/>
</dbReference>
<evidence type="ECO:0000313" key="2">
    <source>
        <dbReference type="EMBL" id="PVY77475.1"/>
    </source>
</evidence>